<sequence>MGKQYSEVNEYRMYTTKAELHKAVNSLMGLIRGIQYDGIITNEELAEVFHWCNLHRHLENKSPFNEIIPMIDSVLDDGQLDEEEIQDIQWLCNRILHQDEFDEFYDLVTVSIQELEGILHGMLADRKLDDTEIDQLEEWMENHSFLLKGTYPFDEIDSLLTAVKHDGVVTKEEKSMLTAFFANFIDTKLSHNIHEPEIRSLQEKFSINGICAVCPEITFENKIFSFTGTSARATRNEIAEVINNKGGIFNNNVNKKTNYLIVGADGNPCWAYSCYGRKVEKAVQLRKAGSPIVIVHENDFWDETY</sequence>
<gene>
    <name evidence="2" type="ORF">SB48_HM08orf03271</name>
</gene>
<dbReference type="PROSITE" id="PS50172">
    <property type="entry name" value="BRCT"/>
    <property type="match status" value="1"/>
</dbReference>
<protein>
    <recommendedName>
        <fullName evidence="1">BRCT domain-containing protein</fullName>
    </recommendedName>
</protein>
<name>A0AAN0T630_HEYCO</name>
<keyword evidence="3" id="KW-1185">Reference proteome</keyword>
<organism evidence="2 3">
    <name type="scientific">Heyndrickxia coagulans</name>
    <name type="common">Weizmannia coagulans</name>
    <dbReference type="NCBI Taxonomy" id="1398"/>
    <lineage>
        <taxon>Bacteria</taxon>
        <taxon>Bacillati</taxon>
        <taxon>Bacillota</taxon>
        <taxon>Bacilli</taxon>
        <taxon>Bacillales</taxon>
        <taxon>Bacillaceae</taxon>
        <taxon>Heyndrickxia</taxon>
    </lineage>
</organism>
<accession>A0AAN0T630</accession>
<dbReference type="AlphaFoldDB" id="A0AAN0T630"/>
<dbReference type="RefSeq" id="WP_035184729.1">
    <property type="nucleotide sequence ID" value="NZ_CP010525.1"/>
</dbReference>
<dbReference type="SUPFAM" id="SSF52113">
    <property type="entry name" value="BRCT domain"/>
    <property type="match status" value="1"/>
</dbReference>
<dbReference type="Proteomes" id="UP000032024">
    <property type="component" value="Chromosome"/>
</dbReference>
<feature type="domain" description="BRCT" evidence="1">
    <location>
        <begin position="219"/>
        <end position="305"/>
    </location>
</feature>
<dbReference type="EMBL" id="CP010525">
    <property type="protein sequence ID" value="AJO22853.1"/>
    <property type="molecule type" value="Genomic_DNA"/>
</dbReference>
<dbReference type="InterPro" id="IPR001357">
    <property type="entry name" value="BRCT_dom"/>
</dbReference>
<evidence type="ECO:0000313" key="2">
    <source>
        <dbReference type="EMBL" id="AJO22853.1"/>
    </source>
</evidence>
<dbReference type="Pfam" id="PF00533">
    <property type="entry name" value="BRCT"/>
    <property type="match status" value="1"/>
</dbReference>
<dbReference type="InterPro" id="IPR036420">
    <property type="entry name" value="BRCT_dom_sf"/>
</dbReference>
<evidence type="ECO:0000259" key="1">
    <source>
        <dbReference type="PROSITE" id="PS50172"/>
    </source>
</evidence>
<evidence type="ECO:0000313" key="3">
    <source>
        <dbReference type="Proteomes" id="UP000032024"/>
    </source>
</evidence>
<proteinExistence type="predicted"/>
<dbReference type="Gene3D" id="3.40.50.10190">
    <property type="entry name" value="BRCT domain"/>
    <property type="match status" value="1"/>
</dbReference>
<dbReference type="CDD" id="cd17748">
    <property type="entry name" value="BRCT_DNA_ligase_like"/>
    <property type="match status" value="1"/>
</dbReference>
<reference evidence="3" key="1">
    <citation type="submission" date="2015-01" db="EMBL/GenBank/DDBJ databases">
        <title>Comparative genome analysis of Bacillus coagulans HM-08, Clostridium butyricum HM-68, Bacillus subtilis HM-66 and Bacillus paralicheniformis BL-09.</title>
        <authorList>
            <person name="Zhang H."/>
        </authorList>
    </citation>
    <scope>NUCLEOTIDE SEQUENCE [LARGE SCALE GENOMIC DNA]</scope>
    <source>
        <strain evidence="3">HM-08</strain>
    </source>
</reference>